<sequence length="280" mass="30579">MTSPAKKFPMRILFLVNDTMSPPGVLLEEARARGADCDVRLIHYGFGDPSLPLDEVPEGHEAHDALVIMGGPMGVYEADKYPFIDKTKALICSFHEADKSVMGVCLGSQLVASAFGGNVYKMKDFDEFGFLPQTWLDAATEDALLHDAEPELPIVQWHHDTFDLPDGAVQLSTRPICRNQSFRIGNKTYAFQFHLELTRETLEEWMAQRATYTGVELAEIEAAIGPIEAVLDPQQAFARRVMARWMGLQAPPTAASEIHATGQGAIDHHVDAGGEGGGGA</sequence>
<accession>A0A6N6VLT0</accession>
<dbReference type="PROSITE" id="PS51273">
    <property type="entry name" value="GATASE_TYPE_1"/>
    <property type="match status" value="1"/>
</dbReference>
<dbReference type="PANTHER" id="PTHR42695">
    <property type="entry name" value="GLUTAMINE AMIDOTRANSFERASE YLR126C-RELATED"/>
    <property type="match status" value="1"/>
</dbReference>
<feature type="domain" description="Glutamine amidotransferase" evidence="1">
    <location>
        <begin position="60"/>
        <end position="202"/>
    </location>
</feature>
<organism evidence="2 3">
    <name type="scientific">Parvibaculum sedimenti</name>
    <dbReference type="NCBI Taxonomy" id="2608632"/>
    <lineage>
        <taxon>Bacteria</taxon>
        <taxon>Pseudomonadati</taxon>
        <taxon>Pseudomonadota</taxon>
        <taxon>Alphaproteobacteria</taxon>
        <taxon>Hyphomicrobiales</taxon>
        <taxon>Parvibaculaceae</taxon>
        <taxon>Parvibaculum</taxon>
    </lineage>
</organism>
<gene>
    <name evidence="2" type="ORF">F2P47_05510</name>
</gene>
<protein>
    <recommendedName>
        <fullName evidence="1">Glutamine amidotransferase domain-containing protein</fullName>
    </recommendedName>
</protein>
<dbReference type="InterPro" id="IPR017926">
    <property type="entry name" value="GATASE"/>
</dbReference>
<dbReference type="Pfam" id="PF00117">
    <property type="entry name" value="GATase"/>
    <property type="match status" value="1"/>
</dbReference>
<name>A0A6N6VLT0_9HYPH</name>
<reference evidence="2 3" key="1">
    <citation type="submission" date="2019-09" db="EMBL/GenBank/DDBJ databases">
        <title>Parvibaculum sedimenti sp. nov., isolated from sediment.</title>
        <authorList>
            <person name="Wang Y."/>
        </authorList>
    </citation>
    <scope>NUCLEOTIDE SEQUENCE [LARGE SCALE GENOMIC DNA]</scope>
    <source>
        <strain evidence="2 3">HXT-9</strain>
    </source>
</reference>
<comment type="caution">
    <text evidence="2">The sequence shown here is derived from an EMBL/GenBank/DDBJ whole genome shotgun (WGS) entry which is preliminary data.</text>
</comment>
<dbReference type="GO" id="GO:0005829">
    <property type="term" value="C:cytosol"/>
    <property type="evidence" value="ECO:0007669"/>
    <property type="project" value="TreeGrafter"/>
</dbReference>
<evidence type="ECO:0000313" key="3">
    <source>
        <dbReference type="Proteomes" id="UP000468901"/>
    </source>
</evidence>
<dbReference type="PANTHER" id="PTHR42695:SF5">
    <property type="entry name" value="GLUTAMINE AMIDOTRANSFERASE YLR126C-RELATED"/>
    <property type="match status" value="1"/>
</dbReference>
<dbReference type="InterPro" id="IPR044992">
    <property type="entry name" value="ChyE-like"/>
</dbReference>
<evidence type="ECO:0000259" key="1">
    <source>
        <dbReference type="Pfam" id="PF00117"/>
    </source>
</evidence>
<dbReference type="Proteomes" id="UP000468901">
    <property type="component" value="Unassembled WGS sequence"/>
</dbReference>
<dbReference type="SUPFAM" id="SSF52317">
    <property type="entry name" value="Class I glutamine amidotransferase-like"/>
    <property type="match status" value="1"/>
</dbReference>
<keyword evidence="3" id="KW-1185">Reference proteome</keyword>
<dbReference type="InterPro" id="IPR029062">
    <property type="entry name" value="Class_I_gatase-like"/>
</dbReference>
<evidence type="ECO:0000313" key="2">
    <source>
        <dbReference type="EMBL" id="KAB7741203.1"/>
    </source>
</evidence>
<dbReference type="Gene3D" id="3.40.50.880">
    <property type="match status" value="1"/>
</dbReference>
<dbReference type="CDD" id="cd01741">
    <property type="entry name" value="GATase1_1"/>
    <property type="match status" value="1"/>
</dbReference>
<dbReference type="EMBL" id="WESC01000004">
    <property type="protein sequence ID" value="KAB7741203.1"/>
    <property type="molecule type" value="Genomic_DNA"/>
</dbReference>
<dbReference type="AlphaFoldDB" id="A0A6N6VLT0"/>
<proteinExistence type="predicted"/>